<feature type="transmembrane region" description="Helical" evidence="1">
    <location>
        <begin position="310"/>
        <end position="329"/>
    </location>
</feature>
<feature type="transmembrane region" description="Helical" evidence="1">
    <location>
        <begin position="175"/>
        <end position="195"/>
    </location>
</feature>
<feature type="transmembrane region" description="Helical" evidence="1">
    <location>
        <begin position="507"/>
        <end position="525"/>
    </location>
</feature>
<evidence type="ECO:0000313" key="3">
    <source>
        <dbReference type="Proteomes" id="UP001304847"/>
    </source>
</evidence>
<organism evidence="2 3">
    <name type="scientific">Aeromonas caviae</name>
    <name type="common">Aeromonas punctata</name>
    <dbReference type="NCBI Taxonomy" id="648"/>
    <lineage>
        <taxon>Bacteria</taxon>
        <taxon>Pseudomonadati</taxon>
        <taxon>Pseudomonadota</taxon>
        <taxon>Gammaproteobacteria</taxon>
        <taxon>Aeromonadales</taxon>
        <taxon>Aeromonadaceae</taxon>
        <taxon>Aeromonas</taxon>
    </lineage>
</organism>
<feature type="transmembrane region" description="Helical" evidence="1">
    <location>
        <begin position="63"/>
        <end position="78"/>
    </location>
</feature>
<gene>
    <name evidence="2" type="ORF">VCX44_22965</name>
</gene>
<reference evidence="2 3" key="1">
    <citation type="submission" date="2023-12" db="EMBL/GenBank/DDBJ databases">
        <title>Characterization of antibiotic resistance in Aeromonas spp. in hospital effluent.</title>
        <authorList>
            <person name="Negoseki B.R.S."/>
            <person name="Krul D."/>
            <person name="Siqueira A.C."/>
            <person name="Almeida M."/>
            <person name="Mesa D."/>
            <person name="Conte D."/>
            <person name="Dalla-Costa L.M."/>
        </authorList>
    </citation>
    <scope>NUCLEOTIDE SEQUENCE [LARGE SCALE GENOMIC DNA]</scope>
    <source>
        <strain evidence="2 3">36v</strain>
    </source>
</reference>
<feature type="transmembrane region" description="Helical" evidence="1">
    <location>
        <begin position="232"/>
        <end position="251"/>
    </location>
</feature>
<feature type="transmembrane region" description="Helical" evidence="1">
    <location>
        <begin position="135"/>
        <end position="155"/>
    </location>
</feature>
<accession>A0ABU5WDT1</accession>
<feature type="transmembrane region" description="Helical" evidence="1">
    <location>
        <begin position="379"/>
        <end position="402"/>
    </location>
</feature>
<dbReference type="RefSeq" id="WP_149153942.1">
    <property type="nucleotide sequence ID" value="NZ_JAYGOJ010000231.1"/>
</dbReference>
<feature type="transmembrane region" description="Helical" evidence="1">
    <location>
        <begin position="532"/>
        <end position="549"/>
    </location>
</feature>
<comment type="caution">
    <text evidence="2">The sequence shown here is derived from an EMBL/GenBank/DDBJ whole genome shotgun (WGS) entry which is preliminary data.</text>
</comment>
<evidence type="ECO:0008006" key="4">
    <source>
        <dbReference type="Google" id="ProtNLM"/>
    </source>
</evidence>
<feature type="transmembrane region" description="Helical" evidence="1">
    <location>
        <begin position="108"/>
        <end position="129"/>
    </location>
</feature>
<feature type="transmembrane region" description="Helical" evidence="1">
    <location>
        <begin position="258"/>
        <end position="280"/>
    </location>
</feature>
<feature type="transmembrane region" description="Helical" evidence="1">
    <location>
        <begin position="483"/>
        <end position="501"/>
    </location>
</feature>
<dbReference type="EMBL" id="JAYGOJ010000231">
    <property type="protein sequence ID" value="MEA9438580.1"/>
    <property type="molecule type" value="Genomic_DNA"/>
</dbReference>
<evidence type="ECO:0000256" key="1">
    <source>
        <dbReference type="SAM" id="Phobius"/>
    </source>
</evidence>
<feature type="transmembrane region" description="Helical" evidence="1">
    <location>
        <begin position="12"/>
        <end position="29"/>
    </location>
</feature>
<feature type="transmembrane region" description="Helical" evidence="1">
    <location>
        <begin position="35"/>
        <end position="56"/>
    </location>
</feature>
<dbReference type="Proteomes" id="UP001304847">
    <property type="component" value="Unassembled WGS sequence"/>
</dbReference>
<feature type="transmembrane region" description="Helical" evidence="1">
    <location>
        <begin position="84"/>
        <end position="101"/>
    </location>
</feature>
<name>A0ABU5WDT1_AERCA</name>
<keyword evidence="1" id="KW-0472">Membrane</keyword>
<proteinExistence type="predicted"/>
<evidence type="ECO:0000313" key="2">
    <source>
        <dbReference type="EMBL" id="MEA9438580.1"/>
    </source>
</evidence>
<keyword evidence="1" id="KW-1133">Transmembrane helix</keyword>
<keyword evidence="1" id="KW-0812">Transmembrane</keyword>
<protein>
    <recommendedName>
        <fullName evidence="4">Glycosyltransferase RgtA/B/C/D-like domain-containing protein</fullName>
    </recommendedName>
</protein>
<sequence length="815" mass="90802">MHRLDSRPQQNKIFAIIICVAVFAIPVLMPKQPSVALDAFCWIISMVISGAALVILAPRTARFYLFLTVFGWLVVGVGLAEFSAVFLCFVSAWCLGVLVLRRLYSKEYLSLISITEAVLIGATIWLAIWGGMLHFAVNYQSLHIVLCSLPCILLANRASSIRNELRSRVSAAQGWMNSIPLWAWIAGLAVIGWVLRWTSFPSMGYDDHALHLRIWTELLTQQYYDFDIHTQIWSVAPFVVDLLHAGLSLIAGHDARGAMNLALTFSLLLLMGRILCFWRFPSWAQWLLIVLMASTPMLGNLLLSLQTELTLAVLAIAGMRLVIDANGGWRGQHVLGVLSCAALCAGIKLPGTVLGVTLLATLALRWWSQRERSTANNYVLRWPAFLLLIPLSFVALHSYALAWKVTGNPVFPLYNAIFLSPFFSTENFSDSRWIHGFSILSYFRTFFYTSEFFESGNYTAGWQYLFLLPPAIFAGFRPGMPNGLRIALVPLFGFGLVMFSATQYWRYLFPVMPIAGVLFASLFVGANRNYRVLWAALTVACVVLNLVFFPKVSWMMNSSPAAAITNDGKESIMSLYAPAALLTERVNQFAPGSRVLYPSSAPYGATLNGTPLYVNWYSRLREARFGSLKSKEEIGEFIAQEKVDFVITNMADARVSGSPEVLLRDYLASFGSVIAQEGPFILYRLTETPLLYRKVFDLAASVGKTPGEIELLLPFSEQGIQASQEPKHLAVIQTYRSNQARYSIEFNCLSGNGYFVAQINWNKGAAYYRLVACNSKKLSFAEVVPIPVGASTGMVYVTARDSDFVYIENLSIEVR</sequence>
<feature type="transmembrane region" description="Helical" evidence="1">
    <location>
        <begin position="460"/>
        <end position="476"/>
    </location>
</feature>
<keyword evidence="3" id="KW-1185">Reference proteome</keyword>